<dbReference type="RefSeq" id="WP_323447269.1">
    <property type="nucleotide sequence ID" value="NZ_BSBI01000004.1"/>
</dbReference>
<organism evidence="2 3">
    <name type="scientific">Streptomyces yaizuensis</name>
    <dbReference type="NCBI Taxonomy" id="2989713"/>
    <lineage>
        <taxon>Bacteria</taxon>
        <taxon>Bacillati</taxon>
        <taxon>Actinomycetota</taxon>
        <taxon>Actinomycetes</taxon>
        <taxon>Kitasatosporales</taxon>
        <taxon>Streptomycetaceae</taxon>
        <taxon>Streptomyces</taxon>
    </lineage>
</organism>
<proteinExistence type="predicted"/>
<evidence type="ECO:0000313" key="2">
    <source>
        <dbReference type="EMBL" id="GLF95215.1"/>
    </source>
</evidence>
<evidence type="ECO:0000313" key="3">
    <source>
        <dbReference type="Proteomes" id="UP001291653"/>
    </source>
</evidence>
<dbReference type="SUPFAM" id="SSF48452">
    <property type="entry name" value="TPR-like"/>
    <property type="match status" value="1"/>
</dbReference>
<comment type="caution">
    <text evidence="2">The sequence shown here is derived from an EMBL/GenBank/DDBJ whole genome shotgun (WGS) entry which is preliminary data.</text>
</comment>
<keyword evidence="3" id="KW-1185">Reference proteome</keyword>
<name>A0ABQ5NXX1_9ACTN</name>
<dbReference type="EMBL" id="BSBI01000004">
    <property type="protein sequence ID" value="GLF95215.1"/>
    <property type="molecule type" value="Genomic_DNA"/>
</dbReference>
<sequence>MAARHPLSCAARLREQAGTEGQSVERTAAAIARCCEVSLLRAHRLARGWTLQQAVDAYRTMTQGTPGAARVDQDQLGIWEKNPTRRPRAQTIDLLCRLYETSAGGLGLSGDYTPAMNPQTANPRTAGAGHHPSTPGALQPAADALDQVLDQTRHGVDRTLARASVSPVQLDLLEERLLDLRRQYLVTAPIPMLGQILPELDELQMLAAERQPATVQMRLSEMTATLATLATLTADALMKLGRLRQSRAWYATARAAADDSTNTDLRARVRAQAAMLPYYYGPLSSAVTLSREARILARHRPGPTAAFAAAAEARALARNGDAARAREAIHFARDAFDRAPDGDPDDAFAFPERRLLLYLSGALTHLGDTREADRVQSRALTLYGDHPGIDPALLHLEHAICLAREQHLSEACRLATAAYLELPSAQRTDIVGARAHDVLAAVPARMRTTPSARELGEALALPTGAG</sequence>
<gene>
    <name evidence="2" type="ORF">SYYSPA8_12980</name>
</gene>
<reference evidence="2 3" key="1">
    <citation type="submission" date="2022-10" db="EMBL/GenBank/DDBJ databases">
        <title>Draft genome sequence of Streptomyces sp. YSPA8.</title>
        <authorList>
            <person name="Moriuchi R."/>
            <person name="Dohra H."/>
            <person name="Yamamura H."/>
            <person name="Kodani S."/>
        </authorList>
    </citation>
    <scope>NUCLEOTIDE SEQUENCE [LARGE SCALE GENOMIC DNA]</scope>
    <source>
        <strain evidence="2 3">YSPA8</strain>
    </source>
</reference>
<dbReference type="InterPro" id="IPR011990">
    <property type="entry name" value="TPR-like_helical_dom_sf"/>
</dbReference>
<accession>A0ABQ5NXX1</accession>
<dbReference type="Gene3D" id="1.25.40.10">
    <property type="entry name" value="Tetratricopeptide repeat domain"/>
    <property type="match status" value="1"/>
</dbReference>
<feature type="region of interest" description="Disordered" evidence="1">
    <location>
        <begin position="112"/>
        <end position="138"/>
    </location>
</feature>
<protein>
    <submittedName>
        <fullName evidence="2">Helix-turn-helix domain-containing protein</fullName>
    </submittedName>
</protein>
<dbReference type="Proteomes" id="UP001291653">
    <property type="component" value="Unassembled WGS sequence"/>
</dbReference>
<evidence type="ECO:0000256" key="1">
    <source>
        <dbReference type="SAM" id="MobiDB-lite"/>
    </source>
</evidence>